<dbReference type="InterPro" id="IPR023201">
    <property type="entry name" value="SecY_dom_sf"/>
</dbReference>
<dbReference type="PRINTS" id="PR00303">
    <property type="entry name" value="SECYTRNLCASE"/>
</dbReference>
<feature type="transmembrane region" description="Helical" evidence="2">
    <location>
        <begin position="293"/>
        <end position="311"/>
    </location>
</feature>
<dbReference type="eggNOG" id="ENOG502QPS8">
    <property type="taxonomic scope" value="Eukaryota"/>
</dbReference>
<feature type="transmembrane region" description="Helical" evidence="2">
    <location>
        <begin position="139"/>
        <end position="156"/>
    </location>
</feature>
<dbReference type="EMBL" id="GG663739">
    <property type="protein sequence ID" value="EEH57029.1"/>
    <property type="molecule type" value="Genomic_DNA"/>
</dbReference>
<keyword evidence="2" id="KW-0812">Transmembrane</keyword>
<name>C1MRV0_MICPC</name>
<dbReference type="Pfam" id="PF00344">
    <property type="entry name" value="SecY"/>
    <property type="match status" value="1"/>
</dbReference>
<feature type="transmembrane region" description="Helical" evidence="2">
    <location>
        <begin position="76"/>
        <end position="95"/>
    </location>
</feature>
<evidence type="ECO:0000313" key="3">
    <source>
        <dbReference type="EMBL" id="EEH57029.1"/>
    </source>
</evidence>
<keyword evidence="4" id="KW-1185">Reference proteome</keyword>
<feature type="transmembrane region" description="Helical" evidence="2">
    <location>
        <begin position="317"/>
        <end position="334"/>
    </location>
</feature>
<dbReference type="STRING" id="564608.C1MRV0"/>
<evidence type="ECO:0000256" key="1">
    <source>
        <dbReference type="RuleBase" id="RU004349"/>
    </source>
</evidence>
<feature type="non-terminal residue" evidence="3">
    <location>
        <position position="340"/>
    </location>
</feature>
<proteinExistence type="inferred from homology"/>
<evidence type="ECO:0000256" key="2">
    <source>
        <dbReference type="SAM" id="Phobius"/>
    </source>
</evidence>
<dbReference type="GO" id="GO:0016020">
    <property type="term" value="C:membrane"/>
    <property type="evidence" value="ECO:0007669"/>
    <property type="project" value="InterPro"/>
</dbReference>
<dbReference type="Gene3D" id="1.10.3370.10">
    <property type="entry name" value="SecY subunit domain"/>
    <property type="match status" value="1"/>
</dbReference>
<feature type="transmembrane region" description="Helical" evidence="2">
    <location>
        <begin position="199"/>
        <end position="215"/>
    </location>
</feature>
<dbReference type="SUPFAM" id="SSF103491">
    <property type="entry name" value="Preprotein translocase SecY subunit"/>
    <property type="match status" value="1"/>
</dbReference>
<dbReference type="AlphaFoldDB" id="C1MRV0"/>
<dbReference type="OrthoDB" id="1903502at2759"/>
<dbReference type="GO" id="GO:0015031">
    <property type="term" value="P:protein transport"/>
    <property type="evidence" value="ECO:0007669"/>
    <property type="project" value="InterPro"/>
</dbReference>
<keyword evidence="2" id="KW-1133">Transmembrane helix</keyword>
<dbReference type="Proteomes" id="UP000001876">
    <property type="component" value="Unassembled WGS sequence"/>
</dbReference>
<organism evidence="4">
    <name type="scientific">Micromonas pusilla (strain CCMP1545)</name>
    <name type="common">Picoplanktonic green alga</name>
    <dbReference type="NCBI Taxonomy" id="564608"/>
    <lineage>
        <taxon>Eukaryota</taxon>
        <taxon>Viridiplantae</taxon>
        <taxon>Chlorophyta</taxon>
        <taxon>Mamiellophyceae</taxon>
        <taxon>Mamiellales</taxon>
        <taxon>Mamiellaceae</taxon>
        <taxon>Micromonas</taxon>
    </lineage>
</organism>
<dbReference type="InterPro" id="IPR002208">
    <property type="entry name" value="SecY/SEC61-alpha"/>
</dbReference>
<dbReference type="KEGG" id="mpp:MICPUCDRAFT_10617"/>
<feature type="non-terminal residue" evidence="3">
    <location>
        <position position="1"/>
    </location>
</feature>
<feature type="transmembrane region" description="Helical" evidence="2">
    <location>
        <begin position="235"/>
        <end position="253"/>
    </location>
</feature>
<feature type="transmembrane region" description="Helical" evidence="2">
    <location>
        <begin position="107"/>
        <end position="127"/>
    </location>
</feature>
<protein>
    <submittedName>
        <fullName evidence="3">Type II secretory pathway family protein</fullName>
    </submittedName>
</protein>
<dbReference type="GeneID" id="9684013"/>
<comment type="similarity">
    <text evidence="1">Belongs to the SecY/SEC61-alpha family.</text>
</comment>
<feature type="transmembrane region" description="Helical" evidence="2">
    <location>
        <begin position="6"/>
        <end position="26"/>
    </location>
</feature>
<dbReference type="OMA" id="MSICGGY"/>
<evidence type="ECO:0000313" key="4">
    <source>
        <dbReference type="Proteomes" id="UP000001876"/>
    </source>
</evidence>
<sequence length="340" mass="37293">IPFFHVGIGPYIGASIAMQVMVAVVPSLKELTKDPIGQQTVKQYTRYLTFVVAIFQSILTANELRPYYVGGPLSGYFWHAVPAFICGAIVVTWLADEMTNYGLGNGTSMLITMSVCGAYFKAASYYLTSYFGSIAIAQFMPWVLAAVALTAGSVLVQTGTCKVPLLYFQGPSIPGLPRVVRSEIDHIPFKVNPLGMQPVLVAVFLCEGMTWLAGVMNTPGWYQAACAFLFSHASWFYYVTFFLIVFGFSYLDLQDTPKEVSEYMVKIGARVPNVRPGEKTIEYLGELQSGSRFFGGILLGAVAVACAFMDNLMRARFGTSVGFTSMLIVTSTILQMKRQI</sequence>
<gene>
    <name evidence="3" type="ORF">MICPUCDRAFT_10617</name>
</gene>
<dbReference type="PANTHER" id="PTHR10906">
    <property type="entry name" value="SECY/SEC61-ALPHA FAMILY MEMBER"/>
    <property type="match status" value="1"/>
</dbReference>
<accession>C1MRV0</accession>
<keyword evidence="2" id="KW-0472">Membrane</keyword>
<feature type="transmembrane region" description="Helical" evidence="2">
    <location>
        <begin position="47"/>
        <end position="64"/>
    </location>
</feature>
<reference evidence="3 4" key="1">
    <citation type="journal article" date="2009" name="Science">
        <title>Green evolution and dynamic adaptations revealed by genomes of the marine picoeukaryotes Micromonas.</title>
        <authorList>
            <person name="Worden A.Z."/>
            <person name="Lee J.H."/>
            <person name="Mock T."/>
            <person name="Rouze P."/>
            <person name="Simmons M.P."/>
            <person name="Aerts A.L."/>
            <person name="Allen A.E."/>
            <person name="Cuvelier M.L."/>
            <person name="Derelle E."/>
            <person name="Everett M.V."/>
            <person name="Foulon E."/>
            <person name="Grimwood J."/>
            <person name="Gundlach H."/>
            <person name="Henrissat B."/>
            <person name="Napoli C."/>
            <person name="McDonald S.M."/>
            <person name="Parker M.S."/>
            <person name="Rombauts S."/>
            <person name="Salamov A."/>
            <person name="Von Dassow P."/>
            <person name="Badger J.H."/>
            <person name="Coutinho P.M."/>
            <person name="Demir E."/>
            <person name="Dubchak I."/>
            <person name="Gentemann C."/>
            <person name="Eikrem W."/>
            <person name="Gready J.E."/>
            <person name="John U."/>
            <person name="Lanier W."/>
            <person name="Lindquist E.A."/>
            <person name="Lucas S."/>
            <person name="Mayer K.F."/>
            <person name="Moreau H."/>
            <person name="Not F."/>
            <person name="Otillar R."/>
            <person name="Panaud O."/>
            <person name="Pangilinan J."/>
            <person name="Paulsen I."/>
            <person name="Piegu B."/>
            <person name="Poliakov A."/>
            <person name="Robbens S."/>
            <person name="Schmutz J."/>
            <person name="Toulza E."/>
            <person name="Wyss T."/>
            <person name="Zelensky A."/>
            <person name="Zhou K."/>
            <person name="Armbrust E.V."/>
            <person name="Bhattacharya D."/>
            <person name="Goodenough U.W."/>
            <person name="Van de Peer Y."/>
            <person name="Grigoriev I.V."/>
        </authorList>
    </citation>
    <scope>NUCLEOTIDE SEQUENCE [LARGE SCALE GENOMIC DNA]</scope>
    <source>
        <strain evidence="3 4">CCMP1545</strain>
    </source>
</reference>
<dbReference type="RefSeq" id="XP_003058574.1">
    <property type="nucleotide sequence ID" value="XM_003058528.1"/>
</dbReference>